<comment type="caution">
    <text evidence="2">The sequence shown here is derived from an EMBL/GenBank/DDBJ whole genome shotgun (WGS) entry which is preliminary data.</text>
</comment>
<dbReference type="AlphaFoldDB" id="A0A9Q2XJ96"/>
<sequence>MRYLARVLLKLTVGVAALGALVVVLIYITSDSTSARTAAALDALIATVHEHRVSYYQRQDWCESVSSEAGNYASSDISTCGDGDDGVPFDAEGTRLFNAVSETARKAGLAPIRISLESEHGSVSFAQVDLSCLLCYASYVYSPRQVPTYDSAEHASVTPMSGHWYYVNKGI</sequence>
<keyword evidence="1" id="KW-0472">Membrane</keyword>
<proteinExistence type="predicted"/>
<keyword evidence="1" id="KW-0812">Transmembrane</keyword>
<accession>A0A9Q2XJ96</accession>
<keyword evidence="1" id="KW-1133">Transmembrane helix</keyword>
<dbReference type="Proteomes" id="UP001106592">
    <property type="component" value="Unassembled WGS sequence"/>
</dbReference>
<evidence type="ECO:0000313" key="3">
    <source>
        <dbReference type="Proteomes" id="UP001106592"/>
    </source>
</evidence>
<reference evidence="2" key="1">
    <citation type="journal article" date="2022" name="Int. J. Syst. Evol. Microbiol.">
        <title>Pseudomonas aegrilactucae sp. nov. and Pseudomonas morbosilactucae sp. nov., pathogens causing bacterial rot of lettuce in Japan.</title>
        <authorList>
            <person name="Sawada H."/>
            <person name="Fujikawa T."/>
            <person name="Satou M."/>
        </authorList>
    </citation>
    <scope>NUCLEOTIDE SEQUENCE</scope>
    <source>
        <strain evidence="2">MAFF 301350</strain>
    </source>
</reference>
<evidence type="ECO:0000313" key="2">
    <source>
        <dbReference type="EMBL" id="MBV6287728.1"/>
    </source>
</evidence>
<reference evidence="2" key="2">
    <citation type="journal article" date="2023" name="Plant Pathol.">
        <title>Dismantling and reorganizing Pseudomonas marginalis sensu#lato.</title>
        <authorList>
            <person name="Sawada H."/>
            <person name="Fujikawa T."/>
            <person name="Satou M."/>
        </authorList>
    </citation>
    <scope>NUCLEOTIDE SEQUENCE</scope>
    <source>
        <strain evidence="2">MAFF 301350</strain>
    </source>
</reference>
<gene>
    <name evidence="2" type="ORF">KUO17_11925</name>
</gene>
<name>A0A9Q2XJ96_9PSED</name>
<keyword evidence="3" id="KW-1185">Reference proteome</keyword>
<organism evidence="2 3">
    <name type="scientific">Pseudomonas aegrilactucae</name>
    <dbReference type="NCBI Taxonomy" id="2854028"/>
    <lineage>
        <taxon>Bacteria</taxon>
        <taxon>Pseudomonadati</taxon>
        <taxon>Pseudomonadota</taxon>
        <taxon>Gammaproteobacteria</taxon>
        <taxon>Pseudomonadales</taxon>
        <taxon>Pseudomonadaceae</taxon>
        <taxon>Pseudomonas</taxon>
    </lineage>
</organism>
<feature type="transmembrane region" description="Helical" evidence="1">
    <location>
        <begin position="7"/>
        <end position="28"/>
    </location>
</feature>
<protein>
    <submittedName>
        <fullName evidence="2">Uncharacterized protein</fullName>
    </submittedName>
</protein>
<evidence type="ECO:0000256" key="1">
    <source>
        <dbReference type="SAM" id="Phobius"/>
    </source>
</evidence>
<dbReference type="RefSeq" id="WP_217975759.1">
    <property type="nucleotide sequence ID" value="NZ_JAHTBI010000039.1"/>
</dbReference>
<dbReference type="EMBL" id="JAHTBI010000039">
    <property type="protein sequence ID" value="MBV6287728.1"/>
    <property type="molecule type" value="Genomic_DNA"/>
</dbReference>